<evidence type="ECO:0000313" key="2">
    <source>
        <dbReference type="Proteomes" id="UP000184188"/>
    </source>
</evidence>
<dbReference type="OrthoDB" id="76567at2759"/>
<protein>
    <submittedName>
        <fullName evidence="1">Uncharacterized protein</fullName>
    </submittedName>
</protein>
<proteinExistence type="predicted"/>
<keyword evidence="2" id="KW-1185">Reference proteome</keyword>
<evidence type="ECO:0000313" key="1">
    <source>
        <dbReference type="EMBL" id="OJJ50393.1"/>
    </source>
</evidence>
<organism evidence="1 2">
    <name type="scientific">Penicilliopsis zonata CBS 506.65</name>
    <dbReference type="NCBI Taxonomy" id="1073090"/>
    <lineage>
        <taxon>Eukaryota</taxon>
        <taxon>Fungi</taxon>
        <taxon>Dikarya</taxon>
        <taxon>Ascomycota</taxon>
        <taxon>Pezizomycotina</taxon>
        <taxon>Eurotiomycetes</taxon>
        <taxon>Eurotiomycetidae</taxon>
        <taxon>Eurotiales</taxon>
        <taxon>Aspergillaceae</taxon>
        <taxon>Penicilliopsis</taxon>
    </lineage>
</organism>
<dbReference type="STRING" id="1073090.A0A1L9STI3"/>
<dbReference type="RefSeq" id="XP_022584903.1">
    <property type="nucleotide sequence ID" value="XM_022723622.1"/>
</dbReference>
<name>A0A1L9STI3_9EURO</name>
<dbReference type="GeneID" id="34610087"/>
<dbReference type="AlphaFoldDB" id="A0A1L9STI3"/>
<gene>
    <name evidence="1" type="ORF">ASPZODRAFT_13475</name>
</gene>
<dbReference type="Proteomes" id="UP000184188">
    <property type="component" value="Unassembled WGS sequence"/>
</dbReference>
<dbReference type="VEuPathDB" id="FungiDB:ASPZODRAFT_13475"/>
<reference evidence="2" key="1">
    <citation type="journal article" date="2017" name="Genome Biol.">
        <title>Comparative genomics reveals high biological diversity and specific adaptations in the industrially and medically important fungal genus Aspergillus.</title>
        <authorList>
            <person name="de Vries R.P."/>
            <person name="Riley R."/>
            <person name="Wiebenga A."/>
            <person name="Aguilar-Osorio G."/>
            <person name="Amillis S."/>
            <person name="Uchima C.A."/>
            <person name="Anderluh G."/>
            <person name="Asadollahi M."/>
            <person name="Askin M."/>
            <person name="Barry K."/>
            <person name="Battaglia E."/>
            <person name="Bayram O."/>
            <person name="Benocci T."/>
            <person name="Braus-Stromeyer S.A."/>
            <person name="Caldana C."/>
            <person name="Canovas D."/>
            <person name="Cerqueira G.C."/>
            <person name="Chen F."/>
            <person name="Chen W."/>
            <person name="Choi C."/>
            <person name="Clum A."/>
            <person name="Dos Santos R.A."/>
            <person name="Damasio A.R."/>
            <person name="Diallinas G."/>
            <person name="Emri T."/>
            <person name="Fekete E."/>
            <person name="Flipphi M."/>
            <person name="Freyberg S."/>
            <person name="Gallo A."/>
            <person name="Gournas C."/>
            <person name="Habgood R."/>
            <person name="Hainaut M."/>
            <person name="Harispe M.L."/>
            <person name="Henrissat B."/>
            <person name="Hilden K.S."/>
            <person name="Hope R."/>
            <person name="Hossain A."/>
            <person name="Karabika E."/>
            <person name="Karaffa L."/>
            <person name="Karanyi Z."/>
            <person name="Krasevec N."/>
            <person name="Kuo A."/>
            <person name="Kusch H."/>
            <person name="LaButti K."/>
            <person name="Lagendijk E.L."/>
            <person name="Lapidus A."/>
            <person name="Levasseur A."/>
            <person name="Lindquist E."/>
            <person name="Lipzen A."/>
            <person name="Logrieco A.F."/>
            <person name="MacCabe A."/>
            <person name="Maekelae M.R."/>
            <person name="Malavazi I."/>
            <person name="Melin P."/>
            <person name="Meyer V."/>
            <person name="Mielnichuk N."/>
            <person name="Miskei M."/>
            <person name="Molnar A.P."/>
            <person name="Mule G."/>
            <person name="Ngan C.Y."/>
            <person name="Orejas M."/>
            <person name="Orosz E."/>
            <person name="Ouedraogo J.P."/>
            <person name="Overkamp K.M."/>
            <person name="Park H.-S."/>
            <person name="Perrone G."/>
            <person name="Piumi F."/>
            <person name="Punt P.J."/>
            <person name="Ram A.F."/>
            <person name="Ramon A."/>
            <person name="Rauscher S."/>
            <person name="Record E."/>
            <person name="Riano-Pachon D.M."/>
            <person name="Robert V."/>
            <person name="Roehrig J."/>
            <person name="Ruller R."/>
            <person name="Salamov A."/>
            <person name="Salih N.S."/>
            <person name="Samson R.A."/>
            <person name="Sandor E."/>
            <person name="Sanguinetti M."/>
            <person name="Schuetze T."/>
            <person name="Sepcic K."/>
            <person name="Shelest E."/>
            <person name="Sherlock G."/>
            <person name="Sophianopoulou V."/>
            <person name="Squina F.M."/>
            <person name="Sun H."/>
            <person name="Susca A."/>
            <person name="Todd R.B."/>
            <person name="Tsang A."/>
            <person name="Unkles S.E."/>
            <person name="van de Wiele N."/>
            <person name="van Rossen-Uffink D."/>
            <person name="Oliveira J.V."/>
            <person name="Vesth T.C."/>
            <person name="Visser J."/>
            <person name="Yu J.-H."/>
            <person name="Zhou M."/>
            <person name="Andersen M.R."/>
            <person name="Archer D.B."/>
            <person name="Baker S.E."/>
            <person name="Benoit I."/>
            <person name="Brakhage A.A."/>
            <person name="Braus G.H."/>
            <person name="Fischer R."/>
            <person name="Frisvad J.C."/>
            <person name="Goldman G.H."/>
            <person name="Houbraken J."/>
            <person name="Oakley B."/>
            <person name="Pocsi I."/>
            <person name="Scazzocchio C."/>
            <person name="Seiboth B."/>
            <person name="vanKuyk P.A."/>
            <person name="Wortman J."/>
            <person name="Dyer P.S."/>
            <person name="Grigoriev I.V."/>
        </authorList>
    </citation>
    <scope>NUCLEOTIDE SEQUENCE [LARGE SCALE GENOMIC DNA]</scope>
    <source>
        <strain evidence="2">CBS 506.65</strain>
    </source>
</reference>
<accession>A0A1L9STI3</accession>
<dbReference type="EMBL" id="KV878337">
    <property type="protein sequence ID" value="OJJ50393.1"/>
    <property type="molecule type" value="Genomic_DNA"/>
</dbReference>
<sequence length="266" mass="29526">MPRSQEVFPKDTTPQKMVLNVLHQIREAEQDTEIIYEQVEPEKGGLVYRFLIEDEEVERLAARLVYNSFSRVLRIKVMPPELHDAHQRWAINSSRVWCIQGLLNLQESNLLGNGVGTTFAGFTGAYTGSAAEPDFFFRPDTSDFPTIVIESGWEDSMPHLRADKDLWMLGNQSVQLVILLGWTVTGGGTVGGRAEIWRRTAAGGGDGLTSNEISIFPTPSPGLDSISFTKGQLFGQAGVTAPQTILSLEVQMLREIIGELYNRLSE</sequence>